<keyword evidence="6 7" id="KW-0275">Fatty acid biosynthesis</keyword>
<evidence type="ECO:0000256" key="2">
    <source>
        <dbReference type="ARBA" id="ARBA00022516"/>
    </source>
</evidence>
<feature type="domain" description="Carrier" evidence="10">
    <location>
        <begin position="2"/>
        <end position="77"/>
    </location>
</feature>
<accession>A0ABR8VGU3</accession>
<evidence type="ECO:0000313" key="12">
    <source>
        <dbReference type="Proteomes" id="UP000648182"/>
    </source>
</evidence>
<protein>
    <recommendedName>
        <fullName evidence="7 8">Acyl carrier protein</fullName>
        <shortName evidence="7">ACP</shortName>
    </recommendedName>
</protein>
<dbReference type="PROSITE" id="PS00012">
    <property type="entry name" value="PHOSPHOPANTETHEINE"/>
    <property type="match status" value="1"/>
</dbReference>
<dbReference type="InterPro" id="IPR036736">
    <property type="entry name" value="ACP-like_sf"/>
</dbReference>
<dbReference type="Proteomes" id="UP000648182">
    <property type="component" value="Unassembled WGS sequence"/>
</dbReference>
<feature type="modified residue" description="O-(pantetheine 4'-phosphoryl)serine" evidence="7">
    <location>
        <position position="37"/>
    </location>
</feature>
<dbReference type="InterPro" id="IPR009081">
    <property type="entry name" value="PP-bd_ACP"/>
</dbReference>
<dbReference type="NCBIfam" id="NF002149">
    <property type="entry name" value="PRK00982.1-3"/>
    <property type="match status" value="1"/>
</dbReference>
<dbReference type="Pfam" id="PF00550">
    <property type="entry name" value="PP-binding"/>
    <property type="match status" value="1"/>
</dbReference>
<organism evidence="11 12">
    <name type="scientific">Bacillus norwichensis</name>
    <dbReference type="NCBI Taxonomy" id="2762217"/>
    <lineage>
        <taxon>Bacteria</taxon>
        <taxon>Bacillati</taxon>
        <taxon>Bacillota</taxon>
        <taxon>Bacilli</taxon>
        <taxon>Bacillales</taxon>
        <taxon>Bacillaceae</taxon>
        <taxon>Bacillus</taxon>
    </lineage>
</organism>
<dbReference type="InterPro" id="IPR003231">
    <property type="entry name" value="ACP"/>
</dbReference>
<comment type="caution">
    <text evidence="11">The sequence shown here is derived from an EMBL/GenBank/DDBJ whole genome shotgun (WGS) entry which is preliminary data.</text>
</comment>
<evidence type="ECO:0000256" key="3">
    <source>
        <dbReference type="ARBA" id="ARBA00022553"/>
    </source>
</evidence>
<gene>
    <name evidence="7 11" type="primary">acpP</name>
    <name evidence="11" type="ORF">H9631_02760</name>
</gene>
<dbReference type="NCBIfam" id="NF002148">
    <property type="entry name" value="PRK00982.1-2"/>
    <property type="match status" value="1"/>
</dbReference>
<dbReference type="Gene3D" id="1.10.1200.10">
    <property type="entry name" value="ACP-like"/>
    <property type="match status" value="1"/>
</dbReference>
<keyword evidence="7" id="KW-0963">Cytoplasm</keyword>
<evidence type="ECO:0000256" key="6">
    <source>
        <dbReference type="ARBA" id="ARBA00023160"/>
    </source>
</evidence>
<comment type="pathway">
    <text evidence="7 9">Lipid metabolism; fatty acid biosynthesis.</text>
</comment>
<reference evidence="11 12" key="1">
    <citation type="submission" date="2020-08" db="EMBL/GenBank/DDBJ databases">
        <title>A Genomic Blueprint of the Chicken Gut Microbiome.</title>
        <authorList>
            <person name="Gilroy R."/>
            <person name="Ravi A."/>
            <person name="Getino M."/>
            <person name="Pursley I."/>
            <person name="Horton D.L."/>
            <person name="Alikhan N.-F."/>
            <person name="Baker D."/>
            <person name="Gharbi K."/>
            <person name="Hall N."/>
            <person name="Watson M."/>
            <person name="Adriaenssens E.M."/>
            <person name="Foster-Nyarko E."/>
            <person name="Jarju S."/>
            <person name="Secka A."/>
            <person name="Antonio M."/>
            <person name="Oren A."/>
            <person name="Chaudhuri R."/>
            <person name="La Ragione R.M."/>
            <person name="Hildebrand F."/>
            <person name="Pallen M.J."/>
        </authorList>
    </citation>
    <scope>NUCLEOTIDE SEQUENCE [LARGE SCALE GENOMIC DNA]</scope>
    <source>
        <strain evidence="11 12">Sa1BUA2</strain>
    </source>
</reference>
<evidence type="ECO:0000256" key="4">
    <source>
        <dbReference type="ARBA" id="ARBA00022832"/>
    </source>
</evidence>
<comment type="PTM">
    <text evidence="7">4'-phosphopantetheine is transferred from CoA to a specific serine of apo-ACP by AcpS. This modification is essential for activity because fatty acids are bound in thioester linkage to the sulfhydryl of the prosthetic group.</text>
</comment>
<dbReference type="PANTHER" id="PTHR20863">
    <property type="entry name" value="ACYL CARRIER PROTEIN"/>
    <property type="match status" value="1"/>
</dbReference>
<comment type="subcellular location">
    <subcellularLocation>
        <location evidence="7">Cytoplasm</location>
    </subcellularLocation>
</comment>
<dbReference type="PROSITE" id="PS50075">
    <property type="entry name" value="CARRIER"/>
    <property type="match status" value="1"/>
</dbReference>
<dbReference type="InterPro" id="IPR006162">
    <property type="entry name" value="Ppantetheine_attach_site"/>
</dbReference>
<dbReference type="HAMAP" id="MF_01217">
    <property type="entry name" value="Acyl_carrier"/>
    <property type="match status" value="1"/>
</dbReference>
<evidence type="ECO:0000256" key="1">
    <source>
        <dbReference type="ARBA" id="ARBA00022450"/>
    </source>
</evidence>
<proteinExistence type="inferred from homology"/>
<dbReference type="NCBIfam" id="NF002151">
    <property type="entry name" value="PRK00982.1-5"/>
    <property type="match status" value="1"/>
</dbReference>
<dbReference type="EMBL" id="JACSPV010000003">
    <property type="protein sequence ID" value="MBD8003987.1"/>
    <property type="molecule type" value="Genomic_DNA"/>
</dbReference>
<keyword evidence="4 7" id="KW-0276">Fatty acid metabolism</keyword>
<keyword evidence="3 7" id="KW-0597">Phosphoprotein</keyword>
<keyword evidence="5 7" id="KW-0443">Lipid metabolism</keyword>
<comment type="function">
    <text evidence="7 9">Carrier of the growing fatty acid chain in fatty acid biosynthesis.</text>
</comment>
<keyword evidence="1 7" id="KW-0596">Phosphopantetheine</keyword>
<sequence>MADIQERVTKIIIDRLGVEESKVELESSFKDDLGADSLDVVELVMELEDEFDMEISDEDAEKIATVGDAVNYIKSNS</sequence>
<dbReference type="NCBIfam" id="NF002150">
    <property type="entry name" value="PRK00982.1-4"/>
    <property type="match status" value="1"/>
</dbReference>
<dbReference type="PANTHER" id="PTHR20863:SF76">
    <property type="entry name" value="CARRIER DOMAIN-CONTAINING PROTEIN"/>
    <property type="match status" value="1"/>
</dbReference>
<name>A0ABR8VGU3_9BACI</name>
<evidence type="ECO:0000256" key="9">
    <source>
        <dbReference type="RuleBase" id="RU003545"/>
    </source>
</evidence>
<evidence type="ECO:0000313" key="11">
    <source>
        <dbReference type="EMBL" id="MBD8003987.1"/>
    </source>
</evidence>
<dbReference type="RefSeq" id="WP_160705254.1">
    <property type="nucleotide sequence ID" value="NZ_JACSPV010000003.1"/>
</dbReference>
<keyword evidence="12" id="KW-1185">Reference proteome</keyword>
<comment type="similarity">
    <text evidence="7">Belongs to the acyl carrier protein (ACP) family.</text>
</comment>
<evidence type="ECO:0000256" key="7">
    <source>
        <dbReference type="HAMAP-Rule" id="MF_01217"/>
    </source>
</evidence>
<keyword evidence="2 7" id="KW-0444">Lipid biosynthesis</keyword>
<comment type="PTM">
    <text evidence="9">4'-phosphopantetheine is transferred from CoA to a specific serine of apo-ACP by acpS.</text>
</comment>
<evidence type="ECO:0000259" key="10">
    <source>
        <dbReference type="PROSITE" id="PS50075"/>
    </source>
</evidence>
<dbReference type="NCBIfam" id="TIGR00517">
    <property type="entry name" value="acyl_carrier"/>
    <property type="match status" value="1"/>
</dbReference>
<evidence type="ECO:0000256" key="8">
    <source>
        <dbReference type="NCBIfam" id="TIGR00517"/>
    </source>
</evidence>
<evidence type="ECO:0000256" key="5">
    <source>
        <dbReference type="ARBA" id="ARBA00023098"/>
    </source>
</evidence>
<dbReference type="SUPFAM" id="SSF47336">
    <property type="entry name" value="ACP-like"/>
    <property type="match status" value="1"/>
</dbReference>